<dbReference type="GO" id="GO:0016301">
    <property type="term" value="F:kinase activity"/>
    <property type="evidence" value="ECO:0007669"/>
    <property type="project" value="UniProtKB-KW"/>
</dbReference>
<evidence type="ECO:0000256" key="1">
    <source>
        <dbReference type="ARBA" id="ARBA00009670"/>
    </source>
</evidence>
<dbReference type="PROSITE" id="PS50011">
    <property type="entry name" value="PROTEIN_KINASE_DOM"/>
    <property type="match status" value="1"/>
</dbReference>
<dbReference type="PANTHER" id="PTHR10566">
    <property type="entry name" value="CHAPERONE-ACTIVITY OF BC1 COMPLEX CABC1 -RELATED"/>
    <property type="match status" value="1"/>
</dbReference>
<gene>
    <name evidence="3" type="ORF">J8C05_07665</name>
</gene>
<keyword evidence="4" id="KW-1185">Reference proteome</keyword>
<dbReference type="Pfam" id="PF03109">
    <property type="entry name" value="ABC1"/>
    <property type="match status" value="1"/>
</dbReference>
<sequence length="496" mass="57225">MNRTLPADFSISPNVHPPVVPTRRGVWSWLRHWQRTLFIVWVLGRFAWMLYRDLRRARTHSDGNLAALPTEKLEAQAARLREQLIRLGPTFIKIGQALATRADLLPVPFIQELAKLQNRVPPFPNSEAFAIIESELGAPVSQLFHTVDPEPVAAASLGQVYRGVRHDGQEVAIKVQRPNLVVRISEDVDILRRIARWMANSKRLFKGNDWVGMIDEFERTIYAELDYRNEGRNAERFRQNFADWPRVHVPTIFWEQTTSRVLTMEFLRGICVTDLEGLAAAGIDAKEANELMYRTYFKQLLEDGFFHADPHPGNILMLRDGRLAFFDFGMVGHISPTLQSQMVSAFFHLIERDAPGIVRDLVGLGFLSPEADMEEFARVVEDLFRRKLDVNLSEVRFKDLTYDLGDIIYRYPFSTPASFTFIIRALMTLEGISITMNPRFNFLEVAMPYARDFLFRRESAQLREKVWASLHDARNGKLNWTRVWNLARTALALYFA</sequence>
<protein>
    <submittedName>
        <fullName evidence="3">AarF/ABC1/UbiB kinase family protein</fullName>
    </submittedName>
</protein>
<dbReference type="Proteomes" id="UP000677668">
    <property type="component" value="Chromosome 1"/>
</dbReference>
<dbReference type="SUPFAM" id="SSF56112">
    <property type="entry name" value="Protein kinase-like (PK-like)"/>
    <property type="match status" value="1"/>
</dbReference>
<dbReference type="InterPro" id="IPR050154">
    <property type="entry name" value="UbiB_kinase"/>
</dbReference>
<evidence type="ECO:0000313" key="3">
    <source>
        <dbReference type="EMBL" id="QUV93252.1"/>
    </source>
</evidence>
<dbReference type="CDD" id="cd05121">
    <property type="entry name" value="ABC1_ADCK3-like"/>
    <property type="match status" value="1"/>
</dbReference>
<comment type="similarity">
    <text evidence="1">Belongs to the protein kinase superfamily. ADCK protein kinase family.</text>
</comment>
<keyword evidence="3" id="KW-0808">Transferase</keyword>
<feature type="domain" description="Protein kinase" evidence="2">
    <location>
        <begin position="146"/>
        <end position="496"/>
    </location>
</feature>
<dbReference type="RefSeq" id="WP_211421648.1">
    <property type="nucleotide sequence ID" value="NZ_CP072642.1"/>
</dbReference>
<dbReference type="PANTHER" id="PTHR10566:SF113">
    <property type="entry name" value="PROTEIN ACTIVITY OF BC1 COMPLEX KINASE 7, CHLOROPLASTIC"/>
    <property type="match status" value="1"/>
</dbReference>
<evidence type="ECO:0000313" key="4">
    <source>
        <dbReference type="Proteomes" id="UP000677668"/>
    </source>
</evidence>
<dbReference type="EMBL" id="CP072642">
    <property type="protein sequence ID" value="QUV93252.1"/>
    <property type="molecule type" value="Genomic_DNA"/>
</dbReference>
<dbReference type="InterPro" id="IPR011009">
    <property type="entry name" value="Kinase-like_dom_sf"/>
</dbReference>
<dbReference type="InterPro" id="IPR004147">
    <property type="entry name" value="ABC1_dom"/>
</dbReference>
<accession>A0ABX8AX36</accession>
<proteinExistence type="inferred from homology"/>
<reference evidence="3 4" key="1">
    <citation type="submission" date="2021-03" db="EMBL/GenBank/DDBJ databases">
        <title>Genomic and phenotypic characterization of Chloracidobacterium isolates provides evidence for multiple species.</title>
        <authorList>
            <person name="Saini M.K."/>
            <person name="Costas A.M.G."/>
            <person name="Tank M."/>
            <person name="Bryant D.A."/>
        </authorList>
    </citation>
    <scope>NUCLEOTIDE SEQUENCE [LARGE SCALE GENOMIC DNA]</scope>
    <source>
        <strain evidence="3 4">N</strain>
    </source>
</reference>
<organism evidence="3 4">
    <name type="scientific">Chloracidobacterium sp. N</name>
    <dbReference type="NCBI Taxonomy" id="2821540"/>
    <lineage>
        <taxon>Bacteria</taxon>
        <taxon>Pseudomonadati</taxon>
        <taxon>Acidobacteriota</taxon>
        <taxon>Terriglobia</taxon>
        <taxon>Terriglobales</taxon>
        <taxon>Acidobacteriaceae</taxon>
        <taxon>Chloracidobacterium</taxon>
        <taxon>Chloracidobacterium aggregatum</taxon>
    </lineage>
</organism>
<dbReference type="InterPro" id="IPR000719">
    <property type="entry name" value="Prot_kinase_dom"/>
</dbReference>
<keyword evidence="3" id="KW-0418">Kinase</keyword>
<name>A0ABX8AX36_9BACT</name>
<evidence type="ECO:0000259" key="2">
    <source>
        <dbReference type="PROSITE" id="PS50011"/>
    </source>
</evidence>